<comment type="caution">
    <text evidence="6">The sequence shown here is derived from an EMBL/GenBank/DDBJ whole genome shotgun (WGS) entry which is preliminary data.</text>
</comment>
<dbReference type="Proteomes" id="UP001203284">
    <property type="component" value="Unassembled WGS sequence"/>
</dbReference>
<dbReference type="PANTHER" id="PTHR40392">
    <property type="entry name" value="2-PHOSPHO-L-LACTATE GUANYLYLTRANSFERASE"/>
    <property type="match status" value="1"/>
</dbReference>
<dbReference type="RefSeq" id="WP_247029016.1">
    <property type="nucleotide sequence ID" value="NZ_JALKCH010000006.1"/>
</dbReference>
<evidence type="ECO:0000256" key="2">
    <source>
        <dbReference type="ARBA" id="ARBA00022695"/>
    </source>
</evidence>
<proteinExistence type="inferred from homology"/>
<comment type="pathway">
    <text evidence="5">Cofactor biosynthesis; coenzyme F420 biosynthesis.</text>
</comment>
<evidence type="ECO:0000256" key="1">
    <source>
        <dbReference type="ARBA" id="ARBA00022679"/>
    </source>
</evidence>
<dbReference type="InterPro" id="IPR029044">
    <property type="entry name" value="Nucleotide-diphossugar_trans"/>
</dbReference>
<gene>
    <name evidence="6" type="primary">cofC</name>
    <name evidence="5" type="synonym">fbiD</name>
    <name evidence="6" type="ORF">MWN34_10390</name>
</gene>
<keyword evidence="4 5" id="KW-0342">GTP-binding</keyword>
<dbReference type="PANTHER" id="PTHR40392:SF1">
    <property type="entry name" value="2-PHOSPHO-L-LACTATE GUANYLYLTRANSFERASE"/>
    <property type="match status" value="1"/>
</dbReference>
<keyword evidence="1 5" id="KW-0808">Transferase</keyword>
<dbReference type="HAMAP" id="MF_02114">
    <property type="entry name" value="CofC"/>
    <property type="match status" value="1"/>
</dbReference>
<evidence type="ECO:0000313" key="6">
    <source>
        <dbReference type="EMBL" id="MCK0197320.1"/>
    </source>
</evidence>
<protein>
    <recommendedName>
        <fullName evidence="5">3-phospho-D-glycerate guanylyltransferase</fullName>
        <shortName evidence="5">3PG guanylyltransferase</shortName>
        <ecNumber evidence="5">2.7.7.106</ecNumber>
    </recommendedName>
</protein>
<keyword evidence="2 5" id="KW-0548">Nucleotidyltransferase</keyword>
<dbReference type="EC" id="2.7.7.106" evidence="5"/>
<dbReference type="NCBIfam" id="TIGR03552">
    <property type="entry name" value="F420_cofC"/>
    <property type="match status" value="1"/>
</dbReference>
<organism evidence="6 7">
    <name type="scientific">Ancylobacter crimeensis</name>
    <dbReference type="NCBI Taxonomy" id="2579147"/>
    <lineage>
        <taxon>Bacteria</taxon>
        <taxon>Pseudomonadati</taxon>
        <taxon>Pseudomonadota</taxon>
        <taxon>Alphaproteobacteria</taxon>
        <taxon>Hyphomicrobiales</taxon>
        <taxon>Xanthobacteraceae</taxon>
        <taxon>Ancylobacter</taxon>
    </lineage>
</organism>
<keyword evidence="3 5" id="KW-0547">Nucleotide-binding</keyword>
<evidence type="ECO:0000256" key="4">
    <source>
        <dbReference type="ARBA" id="ARBA00023134"/>
    </source>
</evidence>
<sequence>MSDGNAGLAGGLCAVVPVKAFDAAKSRLAEALPLAARPGLASAMLEDVLAALAAAAVLRPERLVAIRVVTSEPGAAAIAARHGAVVEPEAAPPAGGQGPEAGLNAAVDGAARRLAAQGTEGMLVLPADLPCITAAEIVGLIDAHGAGTPGRSPAVTLAPARAGGGTNALLASPPALLPAAYGPGSLARHSASASARGVRPRIHGSRGIALDIDTPDDLAALAGMQPGPCTARLLAGEPALAADPVPDAEAARRAEAQAAAQEQAAAAKERLGALWSMLRTAVPGSGRS</sequence>
<evidence type="ECO:0000313" key="7">
    <source>
        <dbReference type="Proteomes" id="UP001203284"/>
    </source>
</evidence>
<evidence type="ECO:0000256" key="5">
    <source>
        <dbReference type="HAMAP-Rule" id="MF_02114"/>
    </source>
</evidence>
<comment type="similarity">
    <text evidence="5">Belongs to the CofC family.</text>
</comment>
<evidence type="ECO:0000256" key="3">
    <source>
        <dbReference type="ARBA" id="ARBA00022741"/>
    </source>
</evidence>
<dbReference type="GO" id="GO:0043814">
    <property type="term" value="F:phospholactate guanylyltransferase activity"/>
    <property type="evidence" value="ECO:0007669"/>
    <property type="project" value="UniProtKB-EC"/>
</dbReference>
<dbReference type="Pfam" id="PF01983">
    <property type="entry name" value="CofC"/>
    <property type="match status" value="2"/>
</dbReference>
<reference evidence="6 7" key="1">
    <citation type="submission" date="2022-04" db="EMBL/GenBank/DDBJ databases">
        <authorList>
            <person name="Grouzdev D.S."/>
            <person name="Pantiukh K.S."/>
            <person name="Krutkina M.S."/>
        </authorList>
    </citation>
    <scope>NUCLEOTIDE SEQUENCE [LARGE SCALE GENOMIC DNA]</scope>
    <source>
        <strain evidence="6 7">6x-1</strain>
    </source>
</reference>
<accession>A0ABT0DBH9</accession>
<dbReference type="InterPro" id="IPR002835">
    <property type="entry name" value="CofC"/>
</dbReference>
<keyword evidence="7" id="KW-1185">Reference proteome</keyword>
<dbReference type="SUPFAM" id="SSF53448">
    <property type="entry name" value="Nucleotide-diphospho-sugar transferases"/>
    <property type="match status" value="1"/>
</dbReference>
<comment type="function">
    <text evidence="5">Guanylyltransferase that catalyzes the activation of (2R)-3-phosphoglycerate (3PG) as 3-[(R)-glyceryl]-diphospho-5'-guanosine, via the condensation of 3PG with GTP. It is involved in the biosynthesis of a derivative of the hydride carrier cofactor coenzyme F420, 3PG-F420.</text>
</comment>
<dbReference type="EMBL" id="JALKCH010000006">
    <property type="protein sequence ID" value="MCK0197320.1"/>
    <property type="molecule type" value="Genomic_DNA"/>
</dbReference>
<dbReference type="Gene3D" id="3.90.550.10">
    <property type="entry name" value="Spore Coat Polysaccharide Biosynthesis Protein SpsA, Chain A"/>
    <property type="match status" value="1"/>
</dbReference>
<name>A0ABT0DBH9_9HYPH</name>
<comment type="catalytic activity">
    <reaction evidence="5">
        <text>(2R)-3-phosphoglycerate + GTP + H(+) = 3-[(R)-glyceryl]-diphospho-5'-guanosine + diphosphate</text>
        <dbReference type="Rhea" id="RHEA:63440"/>
        <dbReference type="ChEBI" id="CHEBI:15378"/>
        <dbReference type="ChEBI" id="CHEBI:33019"/>
        <dbReference type="ChEBI" id="CHEBI:37565"/>
        <dbReference type="ChEBI" id="CHEBI:58272"/>
        <dbReference type="ChEBI" id="CHEBI:147306"/>
        <dbReference type="EC" id="2.7.7.106"/>
    </reaction>
</comment>